<dbReference type="Gene3D" id="3.90.230.10">
    <property type="entry name" value="Creatinase/methionine aminopeptidase superfamily"/>
    <property type="match status" value="1"/>
</dbReference>
<keyword evidence="8" id="KW-0963">Cytoplasm</keyword>
<evidence type="ECO:0000256" key="1">
    <source>
        <dbReference type="ARBA" id="ARBA00001424"/>
    </source>
</evidence>
<dbReference type="FunFam" id="3.40.350.10:FF:000001">
    <property type="entry name" value="Putative xaa-Pro aminopeptidase 1"/>
    <property type="match status" value="1"/>
</dbReference>
<dbReference type="InterPro" id="IPR050422">
    <property type="entry name" value="X-Pro_aminopeptidase_P"/>
</dbReference>
<dbReference type="Pfam" id="PF00557">
    <property type="entry name" value="Peptidase_M24"/>
    <property type="match status" value="1"/>
</dbReference>
<feature type="domain" description="Peptidase M24 C-terminal" evidence="26">
    <location>
        <begin position="1585"/>
        <end position="1647"/>
    </location>
</feature>
<evidence type="ECO:0000256" key="22">
    <source>
        <dbReference type="SAM" id="SignalP"/>
    </source>
</evidence>
<dbReference type="GO" id="GO:0070006">
    <property type="term" value="F:metalloaminopeptidase activity"/>
    <property type="evidence" value="ECO:0007669"/>
    <property type="project" value="InterPro"/>
</dbReference>
<feature type="signal peptide" evidence="22">
    <location>
        <begin position="1"/>
        <end position="18"/>
    </location>
</feature>
<dbReference type="InterPro" id="IPR036005">
    <property type="entry name" value="Creatinase/aminopeptidase-like"/>
</dbReference>
<evidence type="ECO:0000256" key="9">
    <source>
        <dbReference type="ARBA" id="ARBA00022670"/>
    </source>
</evidence>
<dbReference type="GO" id="GO:0005737">
    <property type="term" value="C:cytoplasm"/>
    <property type="evidence" value="ECO:0007669"/>
    <property type="project" value="UniProtKB-SubCell"/>
</dbReference>
<organism evidence="27 28">
    <name type="scientific">Scomber scombrus</name>
    <name type="common">Atlantic mackerel</name>
    <name type="synonym">Scomber vernalis</name>
    <dbReference type="NCBI Taxonomy" id="13677"/>
    <lineage>
        <taxon>Eukaryota</taxon>
        <taxon>Metazoa</taxon>
        <taxon>Chordata</taxon>
        <taxon>Craniata</taxon>
        <taxon>Vertebrata</taxon>
        <taxon>Euteleostomi</taxon>
        <taxon>Actinopterygii</taxon>
        <taxon>Neopterygii</taxon>
        <taxon>Teleostei</taxon>
        <taxon>Neoteleostei</taxon>
        <taxon>Acanthomorphata</taxon>
        <taxon>Pelagiaria</taxon>
        <taxon>Scombriformes</taxon>
        <taxon>Scombridae</taxon>
        <taxon>Scomber</taxon>
    </lineage>
</organism>
<evidence type="ECO:0000259" key="25">
    <source>
        <dbReference type="Pfam" id="PF01321"/>
    </source>
</evidence>
<evidence type="ECO:0000256" key="7">
    <source>
        <dbReference type="ARBA" id="ARBA00022438"/>
    </source>
</evidence>
<keyword evidence="7" id="KW-0031">Aminopeptidase</keyword>
<evidence type="ECO:0000256" key="14">
    <source>
        <dbReference type="ARBA" id="ARBA00023211"/>
    </source>
</evidence>
<dbReference type="PANTHER" id="PTHR43763">
    <property type="entry name" value="XAA-PRO AMINOPEPTIDASE 1"/>
    <property type="match status" value="1"/>
</dbReference>
<dbReference type="GO" id="GO:0006508">
    <property type="term" value="P:proteolysis"/>
    <property type="evidence" value="ECO:0007669"/>
    <property type="project" value="UniProtKB-KW"/>
</dbReference>
<dbReference type="InterPro" id="IPR000587">
    <property type="entry name" value="Creatinase_N"/>
</dbReference>
<dbReference type="GO" id="GO:0046872">
    <property type="term" value="F:metal ion binding"/>
    <property type="evidence" value="ECO:0007669"/>
    <property type="project" value="UniProtKB-KW"/>
</dbReference>
<evidence type="ECO:0000256" key="10">
    <source>
        <dbReference type="ARBA" id="ARBA00022723"/>
    </source>
</evidence>
<keyword evidence="10" id="KW-0479">Metal-binding</keyword>
<keyword evidence="11" id="KW-0378">Hydrolase</keyword>
<feature type="domain" description="Creatinase N-terminal" evidence="25">
    <location>
        <begin position="1056"/>
        <end position="1176"/>
    </location>
</feature>
<evidence type="ECO:0000256" key="8">
    <source>
        <dbReference type="ARBA" id="ARBA00022490"/>
    </source>
</evidence>
<evidence type="ECO:0000256" key="2">
    <source>
        <dbReference type="ARBA" id="ARBA00001936"/>
    </source>
</evidence>
<name>A0AAV1N1V1_SCOSC</name>
<dbReference type="Gene3D" id="3.40.350.10">
    <property type="entry name" value="Creatinase/prolidase N-terminal domain"/>
    <property type="match status" value="2"/>
</dbReference>
<dbReference type="SUPFAM" id="SSF53092">
    <property type="entry name" value="Creatinase/prolidase N-terminal domain"/>
    <property type="match status" value="1"/>
</dbReference>
<evidence type="ECO:0000256" key="21">
    <source>
        <dbReference type="ARBA" id="ARBA00081885"/>
    </source>
</evidence>
<dbReference type="EC" id="3.4.11.9" evidence="6"/>
<dbReference type="InterPro" id="IPR000994">
    <property type="entry name" value="Pept_M24"/>
</dbReference>
<evidence type="ECO:0000256" key="6">
    <source>
        <dbReference type="ARBA" id="ARBA00012574"/>
    </source>
</evidence>
<evidence type="ECO:0000313" key="27">
    <source>
        <dbReference type="EMBL" id="CAK6953301.1"/>
    </source>
</evidence>
<keyword evidence="13" id="KW-0482">Metalloprotease</keyword>
<comment type="catalytic activity">
    <reaction evidence="1">
        <text>Release of any N-terminal amino acid, including proline, that is linked to proline, even from a dipeptide or tripeptide.</text>
        <dbReference type="EC" id="3.4.11.9"/>
    </reaction>
</comment>
<dbReference type="CDD" id="cd01085">
    <property type="entry name" value="APP"/>
    <property type="match status" value="1"/>
</dbReference>
<comment type="subunit">
    <text evidence="5">Homodimer.</text>
</comment>
<sequence length="1648" mass="181217">MNLLTATLLFLLLDSISCVQFLAPINMGGVTGQVQFDSTSQMATVNISGAGSCGALNFSLSEFPVMYGHFAQPCSEGNIGSSVFIFAADSISNSTINVSLLFEQRSNLDDFSLTLQTCNGTKVCTVVSRHQKVLTRQARFTGPIGGNVYVRLSTNHTNARLLAGLITISQVNASQTNITLFGSMSTAASCDILLGSLDPSALTNLGVIKVGTPLQPEKSRLDLTSFNINTAFLLLPVGSSFKCAQIYNVPGKQVSAIVNMKGIKGYFSFHQASPFDVTELRVNLSNLQSRVGPYHIHNFPVPSVRLPVSGLCSNDNVGGHWNPFGVNKNDPTYPKGPGSTHDRYEIGDLSAKHMSLAGKNDLDMVFMDFNLPLFGQNSIVGRSVVIHQTDGARYVCTSIGYPGEVIVARATFQNIVVGEIWFTQLKDNPLSDVSIFMDLSYGNPTMTKTQNHNWHTHSYPISSERDDDERRCITTGGHWNPFNINTGDSSYDLYCAPSSPFSCEVGDLSSKHSTINLGIRLSEVEAKNFFTDVTSWLQGSGIIGRSVVIHQEKRGASRIACANVTMVRVPKASLGTWFGPGMSSGQVWFSQSIPQGPTHINMSLMNLNALAGGYHVHILPIKPGSIEPCSNANIMDHFNPLAWNVSMSPAPGAGTSDQYEMGDISGKFGMLNGLNQSQGVHMDANLPLTGPYSIEGRSLVVHYSNRSRMQCADISADRDIDGQWTIAKAVFNGALTGTIRLRQQMFPDGSSSDTTLEVNLQSAIRQNPTEASLFITNNGVGTNNSQCNGLGGMYNPFNMTSMSSSCSLEKPLSCVVGEVSTRQGPVSLTVRQLYTESIIQLSGDNTVVHRSIVLNNGDSIIACADILPESPSANQTFPTVTTFSRYDFRQRVADVLQVETARITILPRSPLSTAAGRCQQVNFMVSGDVSTELLNSVKTSEKMGKFRDSDSCTRSAGVLPEPESFLFGLIKRGESGSCCVYWKRLQSRGQKRQRRNGSLVLRVRAVNVKRFVSSTRVTFYQAKRPDKVMSPKITGELLRQLRQVMKNCKYFAEPIQAYIIPSGDAHQSEYIAPCDCRREFICGFNGSAGTAIVTEQYAAMWTDGRYFLQASQQMDNNWTLMKMGLKETPSQEDWLISILPENSKVGVDPWIIAADQWKNMSKALNGAGHSLVAVQQNMIDAVWPDRPERPSTQLRTLGLDYTGISWQDKITALRGKMTERKITWFVATALDEIAWLFNLRGADIEYNPVFFVYTIVGLNTIRLFVDLKRLSDPALREHLQLDSPSKPELTVQTFPYESVYTELQAIGAALCPKDKVWICDKASCALTQVIPKDHRTPIPYTPLCLAKAVKNPSEIQGMKMAHIKDAVALCELFAWLEKEIPKGTVTEISAADKAEELRSQQKHFVGLSFPTISSVGPNGAIIHYRPLPETNRTLSMNEVYLIDSGAQYIDGTTDVTRTMHFGTPSAFEKECFTYVLKGHIAVSAAVFPNGTKGHLLDSFARAALWESGLDYLHGTGHGVGCFLNVHEGPCGISYKTFADEPLEAGMIVSDEPGYYEDGAFGIRIENVVLVVPAKTKYNYRNRGSLTFEPLTLVPIQVKMMNTELLTQKDRDWVDEYHRKCREVVGAELERQGRKEALEWLIRETQPIA</sequence>
<dbReference type="Pfam" id="PF00080">
    <property type="entry name" value="Sod_Cu"/>
    <property type="match status" value="2"/>
</dbReference>
<dbReference type="EMBL" id="CAWUFR010000013">
    <property type="protein sequence ID" value="CAK6953301.1"/>
    <property type="molecule type" value="Genomic_DNA"/>
</dbReference>
<evidence type="ECO:0000256" key="3">
    <source>
        <dbReference type="ARBA" id="ARBA00004496"/>
    </source>
</evidence>
<keyword evidence="9" id="KW-0645">Protease</keyword>
<keyword evidence="14" id="KW-0464">Manganese</keyword>
<evidence type="ECO:0000259" key="23">
    <source>
        <dbReference type="Pfam" id="PF00080"/>
    </source>
</evidence>
<evidence type="ECO:0000259" key="26">
    <source>
        <dbReference type="Pfam" id="PF16188"/>
    </source>
</evidence>
<evidence type="ECO:0000313" key="28">
    <source>
        <dbReference type="Proteomes" id="UP001314229"/>
    </source>
</evidence>
<evidence type="ECO:0000256" key="16">
    <source>
        <dbReference type="ARBA" id="ARBA00054066"/>
    </source>
</evidence>
<dbReference type="InterPro" id="IPR033740">
    <property type="entry name" value="Pept_M24B"/>
</dbReference>
<evidence type="ECO:0000256" key="15">
    <source>
        <dbReference type="ARBA" id="ARBA00030849"/>
    </source>
</evidence>
<evidence type="ECO:0000256" key="13">
    <source>
        <dbReference type="ARBA" id="ARBA00023049"/>
    </source>
</evidence>
<evidence type="ECO:0000256" key="4">
    <source>
        <dbReference type="ARBA" id="ARBA00008766"/>
    </source>
</evidence>
<dbReference type="Pfam" id="PF16189">
    <property type="entry name" value="Creatinase_N_2"/>
    <property type="match status" value="1"/>
</dbReference>
<evidence type="ECO:0000256" key="12">
    <source>
        <dbReference type="ARBA" id="ARBA00022990"/>
    </source>
</evidence>
<dbReference type="Proteomes" id="UP001314229">
    <property type="component" value="Unassembled WGS sequence"/>
</dbReference>
<evidence type="ECO:0000256" key="11">
    <source>
        <dbReference type="ARBA" id="ARBA00022801"/>
    </source>
</evidence>
<dbReference type="SUPFAM" id="SSF49329">
    <property type="entry name" value="Cu,Zn superoxide dismutase-like"/>
    <property type="match status" value="4"/>
</dbReference>
<evidence type="ECO:0000259" key="24">
    <source>
        <dbReference type="Pfam" id="PF00557"/>
    </source>
</evidence>
<evidence type="ECO:0000256" key="5">
    <source>
        <dbReference type="ARBA" id="ARBA00011738"/>
    </source>
</evidence>
<proteinExistence type="inferred from homology"/>
<dbReference type="PANTHER" id="PTHR43763:SF6">
    <property type="entry name" value="XAA-PRO AMINOPEPTIDASE 1"/>
    <property type="match status" value="1"/>
</dbReference>
<dbReference type="FunFam" id="3.40.350.10:FF:000004">
    <property type="entry name" value="xaa-Pro aminopeptidase 1 isoform X1"/>
    <property type="match status" value="1"/>
</dbReference>
<feature type="chain" id="PRO_5043561604" description="Xaa-Pro aminopeptidase 1" evidence="22">
    <location>
        <begin position="19"/>
        <end position="1648"/>
    </location>
</feature>
<keyword evidence="22" id="KW-0732">Signal</keyword>
<dbReference type="Pfam" id="PF16188">
    <property type="entry name" value="Peptidase_M24_C"/>
    <property type="match status" value="1"/>
</dbReference>
<dbReference type="Gene3D" id="2.60.40.200">
    <property type="entry name" value="Superoxide dismutase, copper/zinc binding domain"/>
    <property type="match status" value="4"/>
</dbReference>
<keyword evidence="28" id="KW-1185">Reference proteome</keyword>
<dbReference type="InterPro" id="IPR001424">
    <property type="entry name" value="SOD_Cu_Zn_dom"/>
</dbReference>
<accession>A0AAV1N1V1</accession>
<comment type="cofactor">
    <cofactor evidence="2">
        <name>Mn(2+)</name>
        <dbReference type="ChEBI" id="CHEBI:29035"/>
    </cofactor>
</comment>
<keyword evidence="12" id="KW-0007">Acetylation</keyword>
<gene>
    <name evidence="27" type="ORF">FSCOSCO3_A027365</name>
</gene>
<dbReference type="InterPro" id="IPR036423">
    <property type="entry name" value="SOD-like_Cu/Zn_dom_sf"/>
</dbReference>
<dbReference type="SUPFAM" id="SSF55920">
    <property type="entry name" value="Creatinase/aminopeptidase"/>
    <property type="match status" value="1"/>
</dbReference>
<dbReference type="InterPro" id="IPR032416">
    <property type="entry name" value="Peptidase_M24_C"/>
</dbReference>
<comment type="function">
    <text evidence="16">Metalloaminopeptidase that catalyzes the removal of a penultimate prolyl residue from the N-termini of peptides, such as Arg-Pro-Pro. Contributes to the degradation of bradykinin.</text>
</comment>
<evidence type="ECO:0000256" key="20">
    <source>
        <dbReference type="ARBA" id="ARBA00079919"/>
    </source>
</evidence>
<evidence type="ECO:0000256" key="17">
    <source>
        <dbReference type="ARBA" id="ARBA00071973"/>
    </source>
</evidence>
<dbReference type="InterPro" id="IPR029149">
    <property type="entry name" value="Creatin/AminoP/Spt16_N"/>
</dbReference>
<comment type="similarity">
    <text evidence="4">Belongs to the peptidase M24B family.</text>
</comment>
<feature type="domain" description="Superoxide dismutase copper/zinc binding" evidence="23">
    <location>
        <begin position="584"/>
        <end position="704"/>
    </location>
</feature>
<dbReference type="FunFam" id="3.90.230.10:FF:000004">
    <property type="entry name" value="xaa-Pro aminopeptidase 1 isoform X1"/>
    <property type="match status" value="1"/>
</dbReference>
<evidence type="ECO:0000256" key="18">
    <source>
        <dbReference type="ARBA" id="ARBA00078157"/>
    </source>
</evidence>
<feature type="domain" description="Peptidase M24" evidence="24">
    <location>
        <begin position="1357"/>
        <end position="1570"/>
    </location>
</feature>
<feature type="domain" description="Superoxide dismutase copper/zinc binding" evidence="23">
    <location>
        <begin position="264"/>
        <end position="389"/>
    </location>
</feature>
<evidence type="ECO:0000256" key="19">
    <source>
        <dbReference type="ARBA" id="ARBA00079909"/>
    </source>
</evidence>
<dbReference type="GO" id="GO:0006801">
    <property type="term" value="P:superoxide metabolic process"/>
    <property type="evidence" value="ECO:0007669"/>
    <property type="project" value="InterPro"/>
</dbReference>
<dbReference type="Pfam" id="PF01321">
    <property type="entry name" value="Creatinase_N"/>
    <property type="match status" value="1"/>
</dbReference>
<reference evidence="27 28" key="1">
    <citation type="submission" date="2024-01" db="EMBL/GenBank/DDBJ databases">
        <authorList>
            <person name="Alioto T."/>
            <person name="Alioto T."/>
            <person name="Gomez Garrido J."/>
        </authorList>
    </citation>
    <scope>NUCLEOTIDE SEQUENCE [LARGE SCALE GENOMIC DNA]</scope>
</reference>
<protein>
    <recommendedName>
        <fullName evidence="17">Xaa-Pro aminopeptidase 1</fullName>
        <ecNumber evidence="6">3.4.11.9</ecNumber>
    </recommendedName>
    <alternativeName>
        <fullName evidence="15">Aminoacylproline aminopeptidase</fullName>
    </alternativeName>
    <alternativeName>
        <fullName evidence="20">Cytosolic aminopeptidase P</fullName>
    </alternativeName>
    <alternativeName>
        <fullName evidence="18">Soluble aminopeptidase P</fullName>
    </alternativeName>
    <alternativeName>
        <fullName evidence="21">X-Pro aminopeptidase 1</fullName>
    </alternativeName>
    <alternativeName>
        <fullName evidence="19">X-prolyl aminopeptidase 1, soluble</fullName>
    </alternativeName>
</protein>
<comment type="subcellular location">
    <subcellularLocation>
        <location evidence="3">Cytoplasm</location>
    </subcellularLocation>
</comment>
<comment type="caution">
    <text evidence="27">The sequence shown here is derived from an EMBL/GenBank/DDBJ whole genome shotgun (WGS) entry which is preliminary data.</text>
</comment>